<dbReference type="STRING" id="1121325.SAMN04515677_105192"/>
<name>A0A1G9QFY2_9FIRM</name>
<evidence type="ECO:0000256" key="1">
    <source>
        <dbReference type="ARBA" id="ARBA00004496"/>
    </source>
</evidence>
<keyword evidence="6 12" id="KW-0133">Cell shape</keyword>
<feature type="domain" description="Enolpyruvate transferase" evidence="13">
    <location>
        <begin position="7"/>
        <end position="407"/>
    </location>
</feature>
<evidence type="ECO:0000256" key="6">
    <source>
        <dbReference type="ARBA" id="ARBA00022960"/>
    </source>
</evidence>
<evidence type="ECO:0000256" key="5">
    <source>
        <dbReference type="ARBA" id="ARBA00022679"/>
    </source>
</evidence>
<dbReference type="Pfam" id="PF00275">
    <property type="entry name" value="EPSP_synthase"/>
    <property type="match status" value="1"/>
</dbReference>
<keyword evidence="9 12" id="KW-0961">Cell wall biogenesis/degradation</keyword>
<dbReference type="HAMAP" id="MF_00111">
    <property type="entry name" value="MurA"/>
    <property type="match status" value="1"/>
</dbReference>
<comment type="pathway">
    <text evidence="2 12">Cell wall biogenesis; peptidoglycan biosynthesis.</text>
</comment>
<dbReference type="CDD" id="cd01555">
    <property type="entry name" value="UdpNAET"/>
    <property type="match status" value="1"/>
</dbReference>
<evidence type="ECO:0000256" key="4">
    <source>
        <dbReference type="ARBA" id="ARBA00022618"/>
    </source>
</evidence>
<feature type="modified residue" description="2-(S-cysteinyl)pyruvic acid O-phosphothioketal" evidence="12">
    <location>
        <position position="116"/>
    </location>
</feature>
<comment type="similarity">
    <text evidence="10 12">Belongs to the EPSP synthase family. MurA subfamily.</text>
</comment>
<dbReference type="NCBIfam" id="TIGR01072">
    <property type="entry name" value="murA"/>
    <property type="match status" value="1"/>
</dbReference>
<dbReference type="PANTHER" id="PTHR43783">
    <property type="entry name" value="UDP-N-ACETYLGLUCOSAMINE 1-CARBOXYVINYLTRANSFERASE"/>
    <property type="match status" value="1"/>
</dbReference>
<dbReference type="InterPro" id="IPR001986">
    <property type="entry name" value="Enolpyruvate_Tfrase_dom"/>
</dbReference>
<evidence type="ECO:0000256" key="10">
    <source>
        <dbReference type="ARBA" id="ARBA00038367"/>
    </source>
</evidence>
<feature type="active site" description="Proton donor" evidence="12">
    <location>
        <position position="116"/>
    </location>
</feature>
<keyword evidence="8 12" id="KW-0131">Cell cycle</keyword>
<gene>
    <name evidence="12" type="primary">murA</name>
    <name evidence="14" type="ORF">SAMN04515677_105192</name>
</gene>
<evidence type="ECO:0000259" key="13">
    <source>
        <dbReference type="Pfam" id="PF00275"/>
    </source>
</evidence>
<evidence type="ECO:0000313" key="14">
    <source>
        <dbReference type="EMBL" id="SDM09962.1"/>
    </source>
</evidence>
<dbReference type="InterPro" id="IPR050068">
    <property type="entry name" value="MurA_subfamily"/>
</dbReference>
<keyword evidence="3 12" id="KW-0963">Cytoplasm</keyword>
<proteinExistence type="inferred from homology"/>
<dbReference type="GO" id="GO:0051301">
    <property type="term" value="P:cell division"/>
    <property type="evidence" value="ECO:0007669"/>
    <property type="project" value="UniProtKB-KW"/>
</dbReference>
<dbReference type="NCBIfam" id="NF006873">
    <property type="entry name" value="PRK09369.1"/>
    <property type="match status" value="1"/>
</dbReference>
<protein>
    <recommendedName>
        <fullName evidence="12">UDP-N-acetylglucosamine 1-carboxyvinyltransferase</fullName>
        <ecNumber evidence="12">2.5.1.7</ecNumber>
    </recommendedName>
    <alternativeName>
        <fullName evidence="12">Enoylpyruvate transferase</fullName>
    </alternativeName>
    <alternativeName>
        <fullName evidence="12">UDP-N-acetylglucosamine enolpyruvyl transferase</fullName>
        <shortName evidence="12">EPT</shortName>
    </alternativeName>
</protein>
<keyword evidence="12" id="KW-0670">Pyruvate</keyword>
<dbReference type="PANTHER" id="PTHR43783:SF1">
    <property type="entry name" value="UDP-N-ACETYLGLUCOSAMINE 1-CARBOXYVINYLTRANSFERASE"/>
    <property type="match status" value="1"/>
</dbReference>
<evidence type="ECO:0000256" key="8">
    <source>
        <dbReference type="ARBA" id="ARBA00023306"/>
    </source>
</evidence>
<dbReference type="Gene3D" id="3.65.10.10">
    <property type="entry name" value="Enolpyruvate transferase domain"/>
    <property type="match status" value="2"/>
</dbReference>
<dbReference type="GO" id="GO:0019277">
    <property type="term" value="P:UDP-N-acetylgalactosamine biosynthetic process"/>
    <property type="evidence" value="ECO:0007669"/>
    <property type="project" value="InterPro"/>
</dbReference>
<feature type="binding site" evidence="12">
    <location>
        <position position="327"/>
    </location>
    <ligand>
        <name>UDP-N-acetyl-alpha-D-glucosamine</name>
        <dbReference type="ChEBI" id="CHEBI:57705"/>
    </ligand>
</feature>
<dbReference type="EMBL" id="FNGW01000005">
    <property type="protein sequence ID" value="SDM09962.1"/>
    <property type="molecule type" value="Genomic_DNA"/>
</dbReference>
<keyword evidence="7 12" id="KW-0573">Peptidoglycan synthesis</keyword>
<dbReference type="InterPro" id="IPR005750">
    <property type="entry name" value="UDP_GlcNAc_COvinyl_MurA"/>
</dbReference>
<feature type="binding site" evidence="12">
    <location>
        <begin position="121"/>
        <end position="125"/>
    </location>
    <ligand>
        <name>UDP-N-acetyl-alpha-D-glucosamine</name>
        <dbReference type="ChEBI" id="CHEBI:57705"/>
    </ligand>
</feature>
<evidence type="ECO:0000313" key="15">
    <source>
        <dbReference type="Proteomes" id="UP000199068"/>
    </source>
</evidence>
<evidence type="ECO:0000256" key="9">
    <source>
        <dbReference type="ARBA" id="ARBA00023316"/>
    </source>
</evidence>
<dbReference type="Proteomes" id="UP000199068">
    <property type="component" value="Unassembled WGS sequence"/>
</dbReference>
<dbReference type="GO" id="GO:0008360">
    <property type="term" value="P:regulation of cell shape"/>
    <property type="evidence" value="ECO:0007669"/>
    <property type="project" value="UniProtKB-KW"/>
</dbReference>
<feature type="binding site" evidence="12">
    <location>
        <begin position="22"/>
        <end position="23"/>
    </location>
    <ligand>
        <name>phosphoenolpyruvate</name>
        <dbReference type="ChEBI" id="CHEBI:58702"/>
    </ligand>
</feature>
<reference evidence="14 15" key="1">
    <citation type="submission" date="2016-10" db="EMBL/GenBank/DDBJ databases">
        <authorList>
            <person name="de Groot N.N."/>
        </authorList>
    </citation>
    <scope>NUCLEOTIDE SEQUENCE [LARGE SCALE GENOMIC DNA]</scope>
    <source>
        <strain evidence="14 15">DSM 797</strain>
    </source>
</reference>
<evidence type="ECO:0000256" key="2">
    <source>
        <dbReference type="ARBA" id="ARBA00004752"/>
    </source>
</evidence>
<keyword evidence="15" id="KW-1185">Reference proteome</keyword>
<dbReference type="GO" id="GO:0009252">
    <property type="term" value="P:peptidoglycan biosynthetic process"/>
    <property type="evidence" value="ECO:0007669"/>
    <property type="project" value="UniProtKB-UniRule"/>
</dbReference>
<dbReference type="InterPro" id="IPR036968">
    <property type="entry name" value="Enolpyruvate_Tfrase_sf"/>
</dbReference>
<dbReference type="GO" id="GO:0071555">
    <property type="term" value="P:cell wall organization"/>
    <property type="evidence" value="ECO:0007669"/>
    <property type="project" value="UniProtKB-KW"/>
</dbReference>
<keyword evidence="5 12" id="KW-0808">Transferase</keyword>
<evidence type="ECO:0000256" key="3">
    <source>
        <dbReference type="ARBA" id="ARBA00022490"/>
    </source>
</evidence>
<dbReference type="UniPathway" id="UPA00219"/>
<comment type="function">
    <text evidence="12">Cell wall formation. Adds enolpyruvyl to UDP-N-acetylglucosamine.</text>
</comment>
<comment type="catalytic activity">
    <reaction evidence="11 12">
        <text>phosphoenolpyruvate + UDP-N-acetyl-alpha-D-glucosamine = UDP-N-acetyl-3-O-(1-carboxyvinyl)-alpha-D-glucosamine + phosphate</text>
        <dbReference type="Rhea" id="RHEA:18681"/>
        <dbReference type="ChEBI" id="CHEBI:43474"/>
        <dbReference type="ChEBI" id="CHEBI:57705"/>
        <dbReference type="ChEBI" id="CHEBI:58702"/>
        <dbReference type="ChEBI" id="CHEBI:68483"/>
        <dbReference type="EC" id="2.5.1.7"/>
    </reaction>
</comment>
<evidence type="ECO:0000256" key="7">
    <source>
        <dbReference type="ARBA" id="ARBA00022984"/>
    </source>
</evidence>
<keyword evidence="4 12" id="KW-0132">Cell division</keyword>
<evidence type="ECO:0000256" key="12">
    <source>
        <dbReference type="HAMAP-Rule" id="MF_00111"/>
    </source>
</evidence>
<dbReference type="AlphaFoldDB" id="A0A1G9QFY2"/>
<dbReference type="InterPro" id="IPR013792">
    <property type="entry name" value="RNA3'P_cycl/enolpyr_Trfase_a/b"/>
</dbReference>
<dbReference type="EC" id="2.5.1.7" evidence="12"/>
<evidence type="ECO:0000256" key="11">
    <source>
        <dbReference type="ARBA" id="ARBA00047527"/>
    </source>
</evidence>
<dbReference type="SUPFAM" id="SSF55205">
    <property type="entry name" value="EPT/RTPC-like"/>
    <property type="match status" value="1"/>
</dbReference>
<accession>A0A1G9QFY2</accession>
<dbReference type="GO" id="GO:0008760">
    <property type="term" value="F:UDP-N-acetylglucosamine 1-carboxyvinyltransferase activity"/>
    <property type="evidence" value="ECO:0007669"/>
    <property type="project" value="UniProtKB-UniRule"/>
</dbReference>
<dbReference type="GO" id="GO:0005737">
    <property type="term" value="C:cytoplasm"/>
    <property type="evidence" value="ECO:0007669"/>
    <property type="project" value="UniProtKB-SubCell"/>
</dbReference>
<comment type="caution">
    <text evidence="12">Lacks conserved residue(s) required for the propagation of feature annotation.</text>
</comment>
<feature type="binding site" evidence="12">
    <location>
        <position position="305"/>
    </location>
    <ligand>
        <name>UDP-N-acetyl-alpha-D-glucosamine</name>
        <dbReference type="ChEBI" id="CHEBI:57705"/>
    </ligand>
</feature>
<dbReference type="RefSeq" id="WP_092726218.1">
    <property type="nucleotide sequence ID" value="NZ_FNGW01000005.1"/>
</dbReference>
<feature type="binding site" evidence="12">
    <location>
        <position position="92"/>
    </location>
    <ligand>
        <name>UDP-N-acetyl-alpha-D-glucosamine</name>
        <dbReference type="ChEBI" id="CHEBI:57705"/>
    </ligand>
</feature>
<organism evidence="14 15">
    <name type="scientific">Romboutsia lituseburensis DSM 797</name>
    <dbReference type="NCBI Taxonomy" id="1121325"/>
    <lineage>
        <taxon>Bacteria</taxon>
        <taxon>Bacillati</taxon>
        <taxon>Bacillota</taxon>
        <taxon>Clostridia</taxon>
        <taxon>Peptostreptococcales</taxon>
        <taxon>Peptostreptococcaceae</taxon>
        <taxon>Romboutsia</taxon>
    </lineage>
</organism>
<comment type="subcellular location">
    <subcellularLocation>
        <location evidence="1 12">Cytoplasm</location>
    </subcellularLocation>
</comment>
<sequence length="426" mass="46668">MSKYTIRGGNKIEGRLAIRGAKNSILPIIAATILNESVSTIHNVPDISDVYVMIKILESIGCKVKYEDGTLVVDSSNISSMEIDEHYVRKMRSSIIVMGAMIGRLDYTKISHPGGCAIGSRPIDLHLKALKELGVRIEEDDGFIKCYKDKLVGSTINFEFPSVGATENTMLAAVKAKGTTKIYNAAREPEIEDLQDFLNSMGAKVRGAGTNYIEIEGVETLHEVEHTVIPDRIAIGTYMVASAMTGGYLEVDRVIIPHMEPISDKLRAAGCSIEYKENGLVMTPPKIIQAIDLVRTSPHPGFPTDMQAQLMSLMALSNGTSVFHETIFENRFMHCAELTRLGANIKYITENICMIKGVANLHNAKVKSPDLRGGAALILAALTINGETEVSNIYHVERGYENIEQTLRSLGADILKVENLEKIKGC</sequence>